<dbReference type="EMBL" id="JACHLL010000006">
    <property type="protein sequence ID" value="MBB6342914.1"/>
    <property type="molecule type" value="Genomic_DNA"/>
</dbReference>
<sequence>MKLLKLFCRKDRPEPVTESSAAEPLLAAALAVLEAGAIAPQAVRRYACSADGRFCALTLDDYRSYGVDLQRQRYVSFPAAGVCGFSDEGLLLSPDEERFSLEPSGFDSFTVDLARDELDWCYPQPHTHD</sequence>
<keyword evidence="2" id="KW-1185">Reference proteome</keyword>
<dbReference type="Proteomes" id="UP000557193">
    <property type="component" value="Unassembled WGS sequence"/>
</dbReference>
<name>A0A7X0BXL3_9PSED</name>
<accession>A0A7X0BXL3</accession>
<protein>
    <submittedName>
        <fullName evidence="1">Uncharacterized protein</fullName>
    </submittedName>
</protein>
<evidence type="ECO:0000313" key="1">
    <source>
        <dbReference type="EMBL" id="MBB6342914.1"/>
    </source>
</evidence>
<reference evidence="1 2" key="1">
    <citation type="submission" date="2020-08" db="EMBL/GenBank/DDBJ databases">
        <title>Functional genomics of gut bacteria from endangered species of beetles.</title>
        <authorList>
            <person name="Carlos-Shanley C."/>
        </authorList>
    </citation>
    <scope>NUCLEOTIDE SEQUENCE [LARGE SCALE GENOMIC DNA]</scope>
    <source>
        <strain evidence="1 2">S00202</strain>
    </source>
</reference>
<dbReference type="RefSeq" id="WP_184684763.1">
    <property type="nucleotide sequence ID" value="NZ_JACHLL010000006.1"/>
</dbReference>
<comment type="caution">
    <text evidence="1">The sequence shown here is derived from an EMBL/GenBank/DDBJ whole genome shotgun (WGS) entry which is preliminary data.</text>
</comment>
<proteinExistence type="predicted"/>
<dbReference type="AlphaFoldDB" id="A0A7X0BXL3"/>
<evidence type="ECO:0000313" key="2">
    <source>
        <dbReference type="Proteomes" id="UP000557193"/>
    </source>
</evidence>
<organism evidence="1 2">
    <name type="scientific">Pseudomonas fluvialis</name>
    <dbReference type="NCBI Taxonomy" id="1793966"/>
    <lineage>
        <taxon>Bacteria</taxon>
        <taxon>Pseudomonadati</taxon>
        <taxon>Pseudomonadota</taxon>
        <taxon>Gammaproteobacteria</taxon>
        <taxon>Pseudomonadales</taxon>
        <taxon>Pseudomonadaceae</taxon>
        <taxon>Pseudomonas</taxon>
    </lineage>
</organism>
<gene>
    <name evidence="1" type="ORF">HNP49_003102</name>
</gene>